<comment type="caution">
    <text evidence="4">The sequence shown here is derived from an EMBL/GenBank/DDBJ whole genome shotgun (WGS) entry which is preliminary data.</text>
</comment>
<keyword evidence="5" id="KW-1185">Reference proteome</keyword>
<sequence length="670" mass="75208">MFLRLGLTTLCATLSFSVLARDITLQETVTTQSVNSVAVSNDGQTAAFTRVLPRTPYVDDDGSSFLELLVVRGENDPIPFIADKQSIRDVTVHGEFIYFTSKRDDDKYTSLYKIALNGGEAQRVFSHESSIRDYALSADGRYLAFTAQEKADKTDKELVKKGFKAEVYEEEHQFTHAWLVDLSNDAPMAAQLTSDRQVLSIAFRPGHEQLLLRTAPTALIDDNYMSSAYQLVSFAGAQESTFSTVGKLGKAEFSPDGRYLAVIGSADYNDPSSGRLYVFDTQNDNSVRDVLPDYPGHVKDIDWRRNDELIYLGHIGTESEVRAITMQWLETRSLLEPGEAIVVDIEATPNQSAVFARAHRASHPTELFRIENQSLIRLTDSNPWLADITQPKQETIRYKARDGVELEGILVYPTDYQEGTRYPLITVVHGGPESHYSNGWLDRYGSPVKYAAQQGYVLFFPNYRGSTGRGVEFSKMGQNDYAGKEFDDLVDGKNHLVEMGLVDTNKAGITGGSYGGFASAWGATAQTEHWAASVMFVGISDNISKFGTTDIAKEMHAVHARSYPWEKWQWYLERSPIYHAEKARTPILIMHGKEDTRVHPSQSMELYRYLKTHGNVPVRLVLYPGEGHGNRRVAAQLDYSMRLMRWMDSFLKEGKSEAPAHELPHAEQLN</sequence>
<protein>
    <submittedName>
        <fullName evidence="4">S9 family peptidase</fullName>
    </submittedName>
</protein>
<dbReference type="Proteomes" id="UP000287022">
    <property type="component" value="Unassembled WGS sequence"/>
</dbReference>
<dbReference type="InterPro" id="IPR029058">
    <property type="entry name" value="AB_hydrolase_fold"/>
</dbReference>
<dbReference type="Pfam" id="PF00326">
    <property type="entry name" value="Peptidase_S9"/>
    <property type="match status" value="1"/>
</dbReference>
<gene>
    <name evidence="4" type="ORF">CWI80_05595</name>
</gene>
<evidence type="ECO:0000256" key="2">
    <source>
        <dbReference type="SAM" id="SignalP"/>
    </source>
</evidence>
<dbReference type="GO" id="GO:0006508">
    <property type="term" value="P:proteolysis"/>
    <property type="evidence" value="ECO:0007669"/>
    <property type="project" value="InterPro"/>
</dbReference>
<keyword evidence="1" id="KW-0378">Hydrolase</keyword>
<dbReference type="SUPFAM" id="SSF82171">
    <property type="entry name" value="DPP6 N-terminal domain-like"/>
    <property type="match status" value="1"/>
</dbReference>
<organism evidence="4 5">
    <name type="scientific">Pseudidiomarina sediminum</name>
    <dbReference type="NCBI Taxonomy" id="431675"/>
    <lineage>
        <taxon>Bacteria</taxon>
        <taxon>Pseudomonadati</taxon>
        <taxon>Pseudomonadota</taxon>
        <taxon>Gammaproteobacteria</taxon>
        <taxon>Alteromonadales</taxon>
        <taxon>Idiomarinaceae</taxon>
        <taxon>Pseudidiomarina</taxon>
    </lineage>
</organism>
<dbReference type="InterPro" id="IPR011042">
    <property type="entry name" value="6-blade_b-propeller_TolB-like"/>
</dbReference>
<reference evidence="5" key="1">
    <citation type="journal article" date="2018" name="Front. Microbiol.">
        <title>Genome-Based Analysis Reveals the Taxonomy and Diversity of the Family Idiomarinaceae.</title>
        <authorList>
            <person name="Liu Y."/>
            <person name="Lai Q."/>
            <person name="Shao Z."/>
        </authorList>
    </citation>
    <scope>NUCLEOTIDE SEQUENCE [LARGE SCALE GENOMIC DNA]</scope>
    <source>
        <strain evidence="5">c121</strain>
    </source>
</reference>
<evidence type="ECO:0000313" key="5">
    <source>
        <dbReference type="Proteomes" id="UP000287022"/>
    </source>
</evidence>
<dbReference type="AlphaFoldDB" id="A0A432ZA39"/>
<dbReference type="SUPFAM" id="SSF53474">
    <property type="entry name" value="alpha/beta-Hydrolases"/>
    <property type="match status" value="1"/>
</dbReference>
<accession>A0A432ZA39</accession>
<dbReference type="GO" id="GO:0004252">
    <property type="term" value="F:serine-type endopeptidase activity"/>
    <property type="evidence" value="ECO:0007669"/>
    <property type="project" value="TreeGrafter"/>
</dbReference>
<dbReference type="PANTHER" id="PTHR42776:SF27">
    <property type="entry name" value="DIPEPTIDYL PEPTIDASE FAMILY MEMBER 6"/>
    <property type="match status" value="1"/>
</dbReference>
<proteinExistence type="predicted"/>
<dbReference type="PANTHER" id="PTHR42776">
    <property type="entry name" value="SERINE PEPTIDASE S9 FAMILY MEMBER"/>
    <property type="match status" value="1"/>
</dbReference>
<dbReference type="STRING" id="1122124.GCA_000423165_00295"/>
<evidence type="ECO:0000313" key="4">
    <source>
        <dbReference type="EMBL" id="RUO74805.1"/>
    </source>
</evidence>
<keyword evidence="2" id="KW-0732">Signal</keyword>
<dbReference type="Gene3D" id="2.120.10.30">
    <property type="entry name" value="TolB, C-terminal domain"/>
    <property type="match status" value="1"/>
</dbReference>
<feature type="signal peptide" evidence="2">
    <location>
        <begin position="1"/>
        <end position="20"/>
    </location>
</feature>
<dbReference type="InterPro" id="IPR001375">
    <property type="entry name" value="Peptidase_S9_cat"/>
</dbReference>
<dbReference type="EMBL" id="PIQE01000001">
    <property type="protein sequence ID" value="RUO74805.1"/>
    <property type="molecule type" value="Genomic_DNA"/>
</dbReference>
<feature type="chain" id="PRO_5019485699" evidence="2">
    <location>
        <begin position="21"/>
        <end position="670"/>
    </location>
</feature>
<dbReference type="RefSeq" id="WP_026861372.1">
    <property type="nucleotide sequence ID" value="NZ_PIQE01000001.1"/>
</dbReference>
<dbReference type="Gene3D" id="3.40.50.1820">
    <property type="entry name" value="alpha/beta hydrolase"/>
    <property type="match status" value="1"/>
</dbReference>
<feature type="domain" description="Peptidase S9 prolyl oligopeptidase catalytic" evidence="3">
    <location>
        <begin position="448"/>
        <end position="652"/>
    </location>
</feature>
<name>A0A432ZA39_9GAMM</name>
<evidence type="ECO:0000259" key="3">
    <source>
        <dbReference type="Pfam" id="PF00326"/>
    </source>
</evidence>
<evidence type="ECO:0000256" key="1">
    <source>
        <dbReference type="ARBA" id="ARBA00022801"/>
    </source>
</evidence>